<reference evidence="1 2" key="1">
    <citation type="submission" date="2019-12" db="EMBL/GenBank/DDBJ databases">
        <title>Comparative genomics gives insights into the taxonomy of the Azoarcus-Aromatoleum group and reveals separate origins of nif in the plant-associated Azoarcus and non-plant-associated Aromatoleum sub-groups.</title>
        <authorList>
            <person name="Lafos M."/>
            <person name="Maluk M."/>
            <person name="Batista M."/>
            <person name="Junghare M."/>
            <person name="Carmona M."/>
            <person name="Faoro H."/>
            <person name="Cruz L.M."/>
            <person name="Battistoni F."/>
            <person name="De Souza E."/>
            <person name="Pedrosa F."/>
            <person name="Chen W.-M."/>
            <person name="Poole P.S."/>
            <person name="Dixon R.A."/>
            <person name="James E.K."/>
        </authorList>
    </citation>
    <scope>NUCLEOTIDE SEQUENCE [LARGE SCALE GENOMIC DNA]</scope>
    <source>
        <strain evidence="1 2">22Lin</strain>
    </source>
</reference>
<gene>
    <name evidence="1" type="ORF">GPA25_11345</name>
</gene>
<comment type="caution">
    <text evidence="1">The sequence shown here is derived from an EMBL/GenBank/DDBJ whole genome shotgun (WGS) entry which is preliminary data.</text>
</comment>
<accession>A0ABX1QAE1</accession>
<dbReference type="PANTHER" id="PTHR39550:SF1">
    <property type="entry name" value="SLL0658 PROTEIN"/>
    <property type="match status" value="1"/>
</dbReference>
<dbReference type="Pfam" id="PF11848">
    <property type="entry name" value="DUF3368"/>
    <property type="match status" value="1"/>
</dbReference>
<dbReference type="PANTHER" id="PTHR39550">
    <property type="entry name" value="SLL0658 PROTEIN"/>
    <property type="match status" value="1"/>
</dbReference>
<dbReference type="InterPro" id="IPR021799">
    <property type="entry name" value="PIN-like_prokaryotic"/>
</dbReference>
<sequence>MHVMVVADSGPLIALARLDLLRLLRTHFDEVLVPDAVFAECTVHPHRPGAQAIRAAQESGLFACVAVTGVDQFAGDHLLDRGEAAALVLAQERACPALVDERKGRRVARQLGIPVVGTVGVLLAARQAGNVDALAPLFDALATYGYRIPADMVLEALRRAGEI</sequence>
<dbReference type="EMBL" id="WTVQ01000016">
    <property type="protein sequence ID" value="NMG75351.1"/>
    <property type="molecule type" value="Genomic_DNA"/>
</dbReference>
<evidence type="ECO:0000313" key="1">
    <source>
        <dbReference type="EMBL" id="NMG75351.1"/>
    </source>
</evidence>
<keyword evidence="2" id="KW-1185">Reference proteome</keyword>
<dbReference type="Proteomes" id="UP000648984">
    <property type="component" value="Unassembled WGS sequence"/>
</dbReference>
<name>A0ABX1QAE1_9RHOO</name>
<evidence type="ECO:0000313" key="2">
    <source>
        <dbReference type="Proteomes" id="UP000648984"/>
    </source>
</evidence>
<organism evidence="1 2">
    <name type="scientific">Aromatoleum diolicum</name>
    <dbReference type="NCBI Taxonomy" id="75796"/>
    <lineage>
        <taxon>Bacteria</taxon>
        <taxon>Pseudomonadati</taxon>
        <taxon>Pseudomonadota</taxon>
        <taxon>Betaproteobacteria</taxon>
        <taxon>Rhodocyclales</taxon>
        <taxon>Rhodocyclaceae</taxon>
        <taxon>Aromatoleum</taxon>
    </lineage>
</organism>
<protein>
    <submittedName>
        <fullName evidence="1">DUF3368 domain-containing protein</fullName>
    </submittedName>
</protein>
<proteinExistence type="predicted"/>